<keyword evidence="10" id="KW-0010">Activator</keyword>
<feature type="region of interest" description="Disordered" evidence="14">
    <location>
        <begin position="1"/>
        <end position="63"/>
    </location>
</feature>
<evidence type="ECO:0000256" key="9">
    <source>
        <dbReference type="ARBA" id="ARBA00023015"/>
    </source>
</evidence>
<dbReference type="Proteomes" id="UP000307173">
    <property type="component" value="Unassembled WGS sequence"/>
</dbReference>
<feature type="compositionally biased region" description="Polar residues" evidence="14">
    <location>
        <begin position="27"/>
        <end position="48"/>
    </location>
</feature>
<feature type="region of interest" description="Disordered" evidence="14">
    <location>
        <begin position="88"/>
        <end position="120"/>
    </location>
</feature>
<dbReference type="GO" id="GO:0008033">
    <property type="term" value="P:tRNA processing"/>
    <property type="evidence" value="ECO:0007669"/>
    <property type="project" value="UniProtKB-KW"/>
</dbReference>
<evidence type="ECO:0000256" key="4">
    <source>
        <dbReference type="ARBA" id="ARBA00011534"/>
    </source>
</evidence>
<evidence type="ECO:0000256" key="1">
    <source>
        <dbReference type="ARBA" id="ARBA00004123"/>
    </source>
</evidence>
<evidence type="ECO:0000256" key="5">
    <source>
        <dbReference type="ARBA" id="ARBA00019746"/>
    </source>
</evidence>
<keyword evidence="9" id="KW-0805">Transcription regulation</keyword>
<proteinExistence type="inferred from homology"/>
<dbReference type="InterPro" id="IPR014849">
    <property type="entry name" value="EKC/KEOPS_Gon7"/>
</dbReference>
<dbReference type="Pfam" id="PF08738">
    <property type="entry name" value="Gon7"/>
    <property type="match status" value="1"/>
</dbReference>
<keyword evidence="7" id="KW-0819">tRNA processing</keyword>
<evidence type="ECO:0000256" key="13">
    <source>
        <dbReference type="ARBA" id="ARBA00025393"/>
    </source>
</evidence>
<comment type="subunit">
    <text evidence="4">Component of the EKC/KEOPS complex composed of at least BUD32, CGI121, GON7, KAE1 and PCC1; the whole complex dimerizes.</text>
</comment>
<evidence type="ECO:0000256" key="7">
    <source>
        <dbReference type="ARBA" id="ARBA00022694"/>
    </source>
</evidence>
<evidence type="ECO:0000256" key="12">
    <source>
        <dbReference type="ARBA" id="ARBA00023242"/>
    </source>
</evidence>
<comment type="subcellular location">
    <subcellularLocation>
        <location evidence="2">Chromosome</location>
        <location evidence="2">Telomere</location>
    </subcellularLocation>
    <subcellularLocation>
        <location evidence="1">Nucleus</location>
    </subcellularLocation>
</comment>
<evidence type="ECO:0000256" key="10">
    <source>
        <dbReference type="ARBA" id="ARBA00023159"/>
    </source>
</evidence>
<dbReference type="STRING" id="52247.A0A4T0X2S4"/>
<comment type="caution">
    <text evidence="15">The sequence shown here is derived from an EMBL/GenBank/DDBJ whole genome shotgun (WGS) entry which is preliminary data.</text>
</comment>
<keyword evidence="6" id="KW-0158">Chromosome</keyword>
<dbReference type="GO" id="GO:0000781">
    <property type="term" value="C:chromosome, telomeric region"/>
    <property type="evidence" value="ECO:0007669"/>
    <property type="project" value="UniProtKB-SubCell"/>
</dbReference>
<reference evidence="15 16" key="1">
    <citation type="journal article" date="2019" name="Front. Genet.">
        <title>Whole-Genome Sequencing of the Opportunistic Yeast Pathogen Candida inconspicua Uncovers Its Hybrid Origin.</title>
        <authorList>
            <person name="Mixao V."/>
            <person name="Hansen A.P."/>
            <person name="Saus E."/>
            <person name="Boekhout T."/>
            <person name="Lass-Florl C."/>
            <person name="Gabaldon T."/>
        </authorList>
    </citation>
    <scope>NUCLEOTIDE SEQUENCE [LARGE SCALE GENOMIC DNA]</scope>
    <source>
        <strain evidence="15 16">CBS 180</strain>
    </source>
</reference>
<feature type="compositionally biased region" description="Acidic residues" evidence="14">
    <location>
        <begin position="94"/>
        <end position="114"/>
    </location>
</feature>
<keyword evidence="8" id="KW-0779">Telomere</keyword>
<protein>
    <recommendedName>
        <fullName evidence="5">EKC/KEOPS complex subunit GON7</fullName>
    </recommendedName>
</protein>
<name>A0A4T0X2S4_9ASCO</name>
<evidence type="ECO:0000256" key="8">
    <source>
        <dbReference type="ARBA" id="ARBA00022895"/>
    </source>
</evidence>
<accession>A0A4T0X2S4</accession>
<dbReference type="EMBL" id="SELW01000283">
    <property type="protein sequence ID" value="TID29606.1"/>
    <property type="molecule type" value="Genomic_DNA"/>
</dbReference>
<evidence type="ECO:0000313" key="15">
    <source>
        <dbReference type="EMBL" id="TID29606.1"/>
    </source>
</evidence>
<organism evidence="15 16">
    <name type="scientific">Pichia inconspicua</name>
    <dbReference type="NCBI Taxonomy" id="52247"/>
    <lineage>
        <taxon>Eukaryota</taxon>
        <taxon>Fungi</taxon>
        <taxon>Dikarya</taxon>
        <taxon>Ascomycota</taxon>
        <taxon>Saccharomycotina</taxon>
        <taxon>Pichiomycetes</taxon>
        <taxon>Pichiales</taxon>
        <taxon>Pichiaceae</taxon>
        <taxon>Pichia</taxon>
    </lineage>
</organism>
<dbReference type="OrthoDB" id="2288868at2759"/>
<evidence type="ECO:0000313" key="16">
    <source>
        <dbReference type="Proteomes" id="UP000307173"/>
    </source>
</evidence>
<comment type="similarity">
    <text evidence="3">Belongs to the GON7 family.</text>
</comment>
<keyword evidence="12" id="KW-0539">Nucleus</keyword>
<evidence type="ECO:0000256" key="6">
    <source>
        <dbReference type="ARBA" id="ARBA00022454"/>
    </source>
</evidence>
<dbReference type="AlphaFoldDB" id="A0A4T0X2S4"/>
<gene>
    <name evidence="15" type="ORF">CANINC_001880</name>
</gene>
<comment type="function">
    <text evidence="13">Component of the EKC/KEOPS complex that is required for the formation of a threonylcarbamoyl group on adenosine at position 37 (t(6)A37) in tRNAs that read codons beginning with adenine. The complex is probably involved in the transfer of the threonylcarbamoyl moiety of threonylcarbamoyl-AMP (TC-AMP) to the N6 group of A37. GON7 likely plays a supporting role to the catalytic subunit KAE1 in the complex. The EKC/KEOPS complex also promotes both telomere uncapping and telomere elongation. The complex is required for efficient recruitment of transcriptional coactivators.</text>
</comment>
<evidence type="ECO:0000256" key="14">
    <source>
        <dbReference type="SAM" id="MobiDB-lite"/>
    </source>
</evidence>
<evidence type="ECO:0000256" key="11">
    <source>
        <dbReference type="ARBA" id="ARBA00023163"/>
    </source>
</evidence>
<evidence type="ECO:0000256" key="3">
    <source>
        <dbReference type="ARBA" id="ARBA00008529"/>
    </source>
</evidence>
<keyword evidence="16" id="KW-1185">Reference proteome</keyword>
<dbReference type="GO" id="GO:0005634">
    <property type="term" value="C:nucleus"/>
    <property type="evidence" value="ECO:0007669"/>
    <property type="project" value="UniProtKB-SubCell"/>
</dbReference>
<sequence>MSGYPSAQYTAPGVNKSFSTEGVPLDSLTSNGSTSGPSPYLLQSTNGTYVDKDKPSDLNLDSSMGRLRGYVTKLQDDINVYLTERIKETGNDALDQESVLEQDVEEDSGEDQDIESTNSN</sequence>
<evidence type="ECO:0000256" key="2">
    <source>
        <dbReference type="ARBA" id="ARBA00004574"/>
    </source>
</evidence>
<keyword evidence="11" id="KW-0804">Transcription</keyword>